<gene>
    <name evidence="5" type="ORF">M896_120090</name>
</gene>
<dbReference type="UniPathway" id="UPA00109">
    <property type="reaction ID" value="UER00189"/>
</dbReference>
<dbReference type="RefSeq" id="XP_014562834.1">
    <property type="nucleotide sequence ID" value="XM_014707348.1"/>
</dbReference>
<reference evidence="5 6" key="1">
    <citation type="journal article" date="2014" name="MBio">
        <title>The Ordospora colligata genome; evolution of extreme reduction in microsporidia and host-to-parasite horizontal gene transfer.</title>
        <authorList>
            <person name="Pombert J.-F."/>
            <person name="Haag K.L."/>
            <person name="Beidas S."/>
            <person name="Ebert D."/>
            <person name="Keeling P.J."/>
        </authorList>
    </citation>
    <scope>NUCLEOTIDE SEQUENCE [LARGE SCALE GENOMIC DNA]</scope>
    <source>
        <strain evidence="5 6">OC4</strain>
    </source>
</reference>
<dbReference type="InterPro" id="IPR013785">
    <property type="entry name" value="Aldolase_TIM"/>
</dbReference>
<dbReference type="Proteomes" id="UP000031056">
    <property type="component" value="Unassembled WGS sequence"/>
</dbReference>
<dbReference type="Pfam" id="PF00121">
    <property type="entry name" value="TIM"/>
    <property type="match status" value="1"/>
</dbReference>
<organism evidence="5 6">
    <name type="scientific">Ordospora colligata OC4</name>
    <dbReference type="NCBI Taxonomy" id="1354746"/>
    <lineage>
        <taxon>Eukaryota</taxon>
        <taxon>Fungi</taxon>
        <taxon>Fungi incertae sedis</taxon>
        <taxon>Microsporidia</taxon>
        <taxon>Ordosporidae</taxon>
        <taxon>Ordospora</taxon>
    </lineage>
</organism>
<keyword evidence="4" id="KW-0324">Glycolysis</keyword>
<dbReference type="SUPFAM" id="SSF51351">
    <property type="entry name" value="Triosephosphate isomerase (TIM)"/>
    <property type="match status" value="1"/>
</dbReference>
<sequence length="243" mass="27050">MGRRKLLGGNWKMYASLKTFDIIKGFKHNFFLNNDTFIAVPYVYIQTAKQRFPAHIKVGAQDCSMFNDGAYTGEISASMLKEMGVEYVIIGHSERRRFFGDDSQVIASKIRNACKEGLSVVLCVGECLDDRESGQYLDVIKHQLHCLERVIRGCTNIDIAYEPVWAIGTNRIPTNSQIKEVICKIKAWGSEAGFEGRVVYGGSVSMLNCQTILEVEDVDGFLVGGASQNMDFCMISSELSSAQ</sequence>
<dbReference type="GO" id="GO:0046166">
    <property type="term" value="P:glyceraldehyde-3-phosphate biosynthetic process"/>
    <property type="evidence" value="ECO:0007669"/>
    <property type="project" value="TreeGrafter"/>
</dbReference>
<dbReference type="GeneID" id="26262526"/>
<dbReference type="PANTHER" id="PTHR21139:SF42">
    <property type="entry name" value="TRIOSEPHOSPHATE ISOMERASE"/>
    <property type="match status" value="1"/>
</dbReference>
<dbReference type="GO" id="GO:0006096">
    <property type="term" value="P:glycolytic process"/>
    <property type="evidence" value="ECO:0007669"/>
    <property type="project" value="UniProtKB-UniPathway"/>
</dbReference>
<dbReference type="PANTHER" id="PTHR21139">
    <property type="entry name" value="TRIOSEPHOSPHATE ISOMERASE"/>
    <property type="match status" value="1"/>
</dbReference>
<evidence type="ECO:0000313" key="6">
    <source>
        <dbReference type="Proteomes" id="UP000031056"/>
    </source>
</evidence>
<evidence type="ECO:0000256" key="2">
    <source>
        <dbReference type="ARBA" id="ARBA00011738"/>
    </source>
</evidence>
<dbReference type="STRING" id="1354746.A0A0B2UID8"/>
<evidence type="ECO:0000256" key="1">
    <source>
        <dbReference type="ARBA" id="ARBA00007422"/>
    </source>
</evidence>
<dbReference type="PROSITE" id="PS51440">
    <property type="entry name" value="TIM_2"/>
    <property type="match status" value="1"/>
</dbReference>
<accession>A0A0B2UID8</accession>
<dbReference type="VEuPathDB" id="MicrosporidiaDB:M896_120090"/>
<keyword evidence="3 4" id="KW-0413">Isomerase</keyword>
<dbReference type="Gene3D" id="3.20.20.70">
    <property type="entry name" value="Aldolase class I"/>
    <property type="match status" value="1"/>
</dbReference>
<dbReference type="NCBIfam" id="TIGR00419">
    <property type="entry name" value="tim"/>
    <property type="match status" value="1"/>
</dbReference>
<comment type="subunit">
    <text evidence="2">Homodimer.</text>
</comment>
<dbReference type="EC" id="5.3.1.1" evidence="4"/>
<dbReference type="HOGENOM" id="CLU_024251_2_0_1"/>
<dbReference type="GO" id="GO:0005829">
    <property type="term" value="C:cytosol"/>
    <property type="evidence" value="ECO:0007669"/>
    <property type="project" value="TreeGrafter"/>
</dbReference>
<dbReference type="CDD" id="cd00311">
    <property type="entry name" value="TIM"/>
    <property type="match status" value="1"/>
</dbReference>
<comment type="caution">
    <text evidence="5">The sequence shown here is derived from an EMBL/GenBank/DDBJ whole genome shotgun (WGS) entry which is preliminary data.</text>
</comment>
<dbReference type="InterPro" id="IPR035990">
    <property type="entry name" value="TIM_sf"/>
</dbReference>
<keyword evidence="4" id="KW-0312">Gluconeogenesis</keyword>
<dbReference type="InterPro" id="IPR020861">
    <property type="entry name" value="Triosephosphate_isomerase_AS"/>
</dbReference>
<dbReference type="InterPro" id="IPR000652">
    <property type="entry name" value="Triosephosphate_isomerase"/>
</dbReference>
<dbReference type="OrthoDB" id="6715177at2759"/>
<dbReference type="InParanoid" id="A0A0B2UID8"/>
<comment type="similarity">
    <text evidence="1 4">Belongs to the triosephosphate isomerase family.</text>
</comment>
<comment type="catalytic activity">
    <reaction evidence="4">
        <text>D-glyceraldehyde 3-phosphate = dihydroxyacetone phosphate</text>
        <dbReference type="Rhea" id="RHEA:18585"/>
        <dbReference type="ChEBI" id="CHEBI:57642"/>
        <dbReference type="ChEBI" id="CHEBI:59776"/>
        <dbReference type="EC" id="5.3.1.1"/>
    </reaction>
</comment>
<dbReference type="FunCoup" id="A0A0B2UID8">
    <property type="interactions" value="163"/>
</dbReference>
<name>A0A0B2UID8_9MICR</name>
<comment type="pathway">
    <text evidence="4">Carbohydrate biosynthesis; gluconeogenesis.</text>
</comment>
<evidence type="ECO:0000313" key="5">
    <source>
        <dbReference type="EMBL" id="KHN68792.1"/>
    </source>
</evidence>
<dbReference type="EMBL" id="JOKQ01000012">
    <property type="protein sequence ID" value="KHN68792.1"/>
    <property type="molecule type" value="Genomic_DNA"/>
</dbReference>
<proteinExistence type="inferred from homology"/>
<dbReference type="PROSITE" id="PS00171">
    <property type="entry name" value="TIM_1"/>
    <property type="match status" value="1"/>
</dbReference>
<dbReference type="UniPathway" id="UPA00138"/>
<keyword evidence="6" id="KW-1185">Reference proteome</keyword>
<protein>
    <recommendedName>
        <fullName evidence="4">Triosephosphate isomerase</fullName>
        <ecNumber evidence="4">5.3.1.1</ecNumber>
    </recommendedName>
</protein>
<dbReference type="AlphaFoldDB" id="A0A0B2UID8"/>
<comment type="pathway">
    <text evidence="4">Carbohydrate degradation; glycolysis; D-glyceraldehyde 3-phosphate from glycerone phosphate: step 1/1.</text>
</comment>
<evidence type="ECO:0000256" key="3">
    <source>
        <dbReference type="ARBA" id="ARBA00023235"/>
    </source>
</evidence>
<dbReference type="GO" id="GO:0019563">
    <property type="term" value="P:glycerol catabolic process"/>
    <property type="evidence" value="ECO:0007669"/>
    <property type="project" value="TreeGrafter"/>
</dbReference>
<dbReference type="GO" id="GO:0004807">
    <property type="term" value="F:triose-phosphate isomerase activity"/>
    <property type="evidence" value="ECO:0007669"/>
    <property type="project" value="UniProtKB-EC"/>
</dbReference>
<dbReference type="GO" id="GO:0006094">
    <property type="term" value="P:gluconeogenesis"/>
    <property type="evidence" value="ECO:0007669"/>
    <property type="project" value="UniProtKB-UniPathway"/>
</dbReference>
<evidence type="ECO:0000256" key="4">
    <source>
        <dbReference type="RuleBase" id="RU363013"/>
    </source>
</evidence>